<organism evidence="1 2">
    <name type="scientific">Geodermatophilus obscurus</name>
    <dbReference type="NCBI Taxonomy" id="1861"/>
    <lineage>
        <taxon>Bacteria</taxon>
        <taxon>Bacillati</taxon>
        <taxon>Actinomycetota</taxon>
        <taxon>Actinomycetes</taxon>
        <taxon>Geodermatophilales</taxon>
        <taxon>Geodermatophilaceae</taxon>
        <taxon>Geodermatophilus</taxon>
    </lineage>
</organism>
<protein>
    <submittedName>
        <fullName evidence="1">Uncharacterized protein</fullName>
    </submittedName>
</protein>
<name>A0A1M7UYA2_9ACTN</name>
<gene>
    <name evidence="1" type="ORF">SAMN05660350_04296</name>
</gene>
<dbReference type="Proteomes" id="UP000184428">
    <property type="component" value="Unassembled WGS sequence"/>
</dbReference>
<evidence type="ECO:0000313" key="2">
    <source>
        <dbReference type="Proteomes" id="UP000184428"/>
    </source>
</evidence>
<sequence>MTPRDDAAGTVFTATTALPYPHSAHATAGLRAQLGHRLLHAGCSERPDWETLLVAGPLESTTDRGRTWFEYVATVELRRTRS</sequence>
<dbReference type="EMBL" id="FRDM01000038">
    <property type="protein sequence ID" value="SHN87973.1"/>
    <property type="molecule type" value="Genomic_DNA"/>
</dbReference>
<reference evidence="1 2" key="1">
    <citation type="submission" date="2016-12" db="EMBL/GenBank/DDBJ databases">
        <authorList>
            <person name="Song W.-J."/>
            <person name="Kurnit D.M."/>
        </authorList>
    </citation>
    <scope>NUCLEOTIDE SEQUENCE [LARGE SCALE GENOMIC DNA]</scope>
    <source>
        <strain evidence="1 2">DSM 43162</strain>
    </source>
</reference>
<evidence type="ECO:0000313" key="1">
    <source>
        <dbReference type="EMBL" id="SHN87973.1"/>
    </source>
</evidence>
<dbReference type="RefSeq" id="WP_072920682.1">
    <property type="nucleotide sequence ID" value="NZ_FRDM01000038.1"/>
</dbReference>
<proteinExistence type="predicted"/>
<accession>A0A1M7UYA2</accession>
<dbReference type="OrthoDB" id="5196416at2"/>
<dbReference type="AlphaFoldDB" id="A0A1M7UYA2"/>